<feature type="domain" description="VOC" evidence="1">
    <location>
        <begin position="2"/>
        <end position="126"/>
    </location>
</feature>
<dbReference type="Pfam" id="PF00903">
    <property type="entry name" value="Glyoxalase"/>
    <property type="match status" value="1"/>
</dbReference>
<dbReference type="InterPro" id="IPR051332">
    <property type="entry name" value="Fosfomycin_Res_Enzymes"/>
</dbReference>
<dbReference type="PANTHER" id="PTHR36113">
    <property type="entry name" value="LYASE, PUTATIVE-RELATED-RELATED"/>
    <property type="match status" value="1"/>
</dbReference>
<sequence length="126" mass="14151">MRIEHVALLTHDLEKMRTFYEHYFGAQSGARYENPNTKFQSYFLTFASGSRLEITSKKFVNLQPGETLGYSHLAIAVGDQQAVDDLALRLSEDGYPLLNGPRTTGDGYYEAVVQDPEGNLIELTTE</sequence>
<evidence type="ECO:0000313" key="2">
    <source>
        <dbReference type="EMBL" id="KRM78211.1"/>
    </source>
</evidence>
<dbReference type="Proteomes" id="UP000051813">
    <property type="component" value="Unassembled WGS sequence"/>
</dbReference>
<dbReference type="InterPro" id="IPR037523">
    <property type="entry name" value="VOC_core"/>
</dbReference>
<dbReference type="RefSeq" id="WP_057757816.1">
    <property type="nucleotide sequence ID" value="NZ_AYYK01000025.1"/>
</dbReference>
<dbReference type="AlphaFoldDB" id="A0A0R2BRZ1"/>
<reference evidence="2 3" key="1">
    <citation type="journal article" date="2015" name="Genome Announc.">
        <title>Expanding the biotechnology potential of lactobacilli through comparative genomics of 213 strains and associated genera.</title>
        <authorList>
            <person name="Sun Z."/>
            <person name="Harris H.M."/>
            <person name="McCann A."/>
            <person name="Guo C."/>
            <person name="Argimon S."/>
            <person name="Zhang W."/>
            <person name="Yang X."/>
            <person name="Jeffery I.B."/>
            <person name="Cooney J.C."/>
            <person name="Kagawa T.F."/>
            <person name="Liu W."/>
            <person name="Song Y."/>
            <person name="Salvetti E."/>
            <person name="Wrobel A."/>
            <person name="Rasinkangas P."/>
            <person name="Parkhill J."/>
            <person name="Rea M.C."/>
            <person name="O'Sullivan O."/>
            <person name="Ritari J."/>
            <person name="Douillard F.P."/>
            <person name="Paul Ross R."/>
            <person name="Yang R."/>
            <person name="Briner A.E."/>
            <person name="Felis G.E."/>
            <person name="de Vos W.M."/>
            <person name="Barrangou R."/>
            <person name="Klaenhammer T.R."/>
            <person name="Caufield P.W."/>
            <person name="Cui Y."/>
            <person name="Zhang H."/>
            <person name="O'Toole P.W."/>
        </authorList>
    </citation>
    <scope>NUCLEOTIDE SEQUENCE [LARGE SCALE GENOMIC DNA]</scope>
    <source>
        <strain evidence="2 3">DSM 20335</strain>
    </source>
</reference>
<organism evidence="2 3">
    <name type="scientific">Lapidilactobacillus dextrinicus DSM 20335</name>
    <dbReference type="NCBI Taxonomy" id="1423738"/>
    <lineage>
        <taxon>Bacteria</taxon>
        <taxon>Bacillati</taxon>
        <taxon>Bacillota</taxon>
        <taxon>Bacilli</taxon>
        <taxon>Lactobacillales</taxon>
        <taxon>Lactobacillaceae</taxon>
        <taxon>Lapidilactobacillus</taxon>
    </lineage>
</organism>
<protein>
    <submittedName>
        <fullName evidence="2">Glyoxalase family protein</fullName>
    </submittedName>
</protein>
<proteinExistence type="predicted"/>
<name>A0A0R2BRZ1_9LACO</name>
<dbReference type="Gene3D" id="3.10.180.10">
    <property type="entry name" value="2,3-Dihydroxybiphenyl 1,2-Dioxygenase, domain 1"/>
    <property type="match status" value="1"/>
</dbReference>
<dbReference type="PATRIC" id="fig|1423738.3.peg.1249"/>
<accession>A0A0R2BRZ1</accession>
<dbReference type="PROSITE" id="PS51819">
    <property type="entry name" value="VOC"/>
    <property type="match status" value="1"/>
</dbReference>
<dbReference type="PANTHER" id="PTHR36113:SF1">
    <property type="entry name" value="GLYOXALASE_BLEOMYCIN RESISTANCE PROTEIN_DIOXYGENASE"/>
    <property type="match status" value="1"/>
</dbReference>
<comment type="caution">
    <text evidence="2">The sequence shown here is derived from an EMBL/GenBank/DDBJ whole genome shotgun (WGS) entry which is preliminary data.</text>
</comment>
<evidence type="ECO:0000259" key="1">
    <source>
        <dbReference type="PROSITE" id="PS51819"/>
    </source>
</evidence>
<keyword evidence="3" id="KW-1185">Reference proteome</keyword>
<dbReference type="SUPFAM" id="SSF54593">
    <property type="entry name" value="Glyoxalase/Bleomycin resistance protein/Dihydroxybiphenyl dioxygenase"/>
    <property type="match status" value="1"/>
</dbReference>
<dbReference type="EMBL" id="AYYK01000025">
    <property type="protein sequence ID" value="KRM78211.1"/>
    <property type="molecule type" value="Genomic_DNA"/>
</dbReference>
<evidence type="ECO:0000313" key="3">
    <source>
        <dbReference type="Proteomes" id="UP000051813"/>
    </source>
</evidence>
<gene>
    <name evidence="2" type="ORF">FC84_GL001233</name>
</gene>
<dbReference type="STRING" id="1423738.FC84_GL001233"/>
<dbReference type="OrthoDB" id="9789012at2"/>
<dbReference type="InterPro" id="IPR029068">
    <property type="entry name" value="Glyas_Bleomycin-R_OHBP_Dase"/>
</dbReference>
<dbReference type="InterPro" id="IPR004360">
    <property type="entry name" value="Glyas_Fos-R_dOase_dom"/>
</dbReference>